<sequence>MFFQRKKYPHQYDLSIEKNMQNFLKKNNYDLIHIWGTEYPHTLSVANIAHSLNIKTVISIQGIISDCSKHYNLGIPLIVQFGITLRDFIKKDNLLCQKYKFYLRGKWEKQSIKLSKDIIGRTIYDYSCVMEINKNINYHFCNECLREVFYEGKWDINCIERETIFISQASYPIKGFHYFLDALSIVKKNHPKIKVIVAGGFFPFKRTLKDKIRLSSYEKYIANKIIKLNLKENIKFIGNLNDEEMKIQLLKSNVFVSSSVIENSPNSVGEAMLIGTPVISSFVGGVSNMIDHGISGLLYPCDQPNILASYILEILNNDNFAIKLSKHAREKGFEIYDIKKNVDTIKNIYNTIINTSGDIYENSKKIIAENLL</sequence>
<dbReference type="SUPFAM" id="SSF53756">
    <property type="entry name" value="UDP-Glycosyltransferase/glycogen phosphorylase"/>
    <property type="match status" value="1"/>
</dbReference>
<accession>E7G9H7</accession>
<evidence type="ECO:0000313" key="3">
    <source>
        <dbReference type="Proteomes" id="UP000003157"/>
    </source>
</evidence>
<evidence type="ECO:0000259" key="1">
    <source>
        <dbReference type="Pfam" id="PF00534"/>
    </source>
</evidence>
<dbReference type="Gene3D" id="3.40.50.2000">
    <property type="entry name" value="Glycogen Phosphorylase B"/>
    <property type="match status" value="2"/>
</dbReference>
<dbReference type="STRING" id="100884.GCA_000269565_03265"/>
<gene>
    <name evidence="2" type="ORF">HMPREF9488_01416</name>
</gene>
<dbReference type="OrthoDB" id="139410at2"/>
<dbReference type="Proteomes" id="UP000003157">
    <property type="component" value="Unassembled WGS sequence"/>
</dbReference>
<dbReference type="PANTHER" id="PTHR12526">
    <property type="entry name" value="GLYCOSYLTRANSFERASE"/>
    <property type="match status" value="1"/>
</dbReference>
<dbReference type="HOGENOM" id="CLU_053837_0_0_9"/>
<dbReference type="EMBL" id="ADKX01000026">
    <property type="protein sequence ID" value="EFW05271.1"/>
    <property type="molecule type" value="Genomic_DNA"/>
</dbReference>
<evidence type="ECO:0000313" key="2">
    <source>
        <dbReference type="EMBL" id="EFW05271.1"/>
    </source>
</evidence>
<name>E7G9H7_9FIRM</name>
<dbReference type="AlphaFoldDB" id="E7G9H7"/>
<protein>
    <recommendedName>
        <fullName evidence="1">Glycosyl transferase family 1 domain-containing protein</fullName>
    </recommendedName>
</protein>
<comment type="caution">
    <text evidence="2">The sequence shown here is derived from an EMBL/GenBank/DDBJ whole genome shotgun (WGS) entry which is preliminary data.</text>
</comment>
<reference evidence="2 3" key="1">
    <citation type="submission" date="2010-12" db="EMBL/GenBank/DDBJ databases">
        <title>The Genome Sequence of Coprobacillus sp. strain 29_1.</title>
        <authorList>
            <consortium name="The Broad Institute Genome Sequencing Platform"/>
            <person name="Earl A."/>
            <person name="Ward D."/>
            <person name="Feldgarden M."/>
            <person name="Gevers D."/>
            <person name="Daigneault M."/>
            <person name="Sibley C.D."/>
            <person name="White A."/>
            <person name="Strauss J."/>
            <person name="Allen-Vercoe E."/>
            <person name="Young S.K."/>
            <person name="Zeng Q."/>
            <person name="Gargeya S."/>
            <person name="Fitzgerald M."/>
            <person name="Haas B."/>
            <person name="Abouelleil A."/>
            <person name="Alvarado L."/>
            <person name="Arachchi H.M."/>
            <person name="Berlin A."/>
            <person name="Brown A."/>
            <person name="Chapman S.B."/>
            <person name="Chen Z."/>
            <person name="Dunbar C."/>
            <person name="Freedman E."/>
            <person name="Gearin G."/>
            <person name="Gellesch M."/>
            <person name="Goldberg J."/>
            <person name="Griggs A."/>
            <person name="Gujja S."/>
            <person name="Heilman E."/>
            <person name="Heiman D."/>
            <person name="Howarth C."/>
            <person name="Larson L."/>
            <person name="Lui A."/>
            <person name="MacDonald P.J.P."/>
            <person name="Mehta T."/>
            <person name="Montmayeur A."/>
            <person name="Murphy C."/>
            <person name="Neiman D."/>
            <person name="Pearson M."/>
            <person name="Priest M."/>
            <person name="Roberts A."/>
            <person name="Saif S."/>
            <person name="Shea T."/>
            <person name="Shenoy N."/>
            <person name="Sisk P."/>
            <person name="Stolte C."/>
            <person name="Sykes S."/>
            <person name="White J."/>
            <person name="Yandava C."/>
            <person name="Nusbaum C."/>
            <person name="Birren B."/>
        </authorList>
    </citation>
    <scope>NUCLEOTIDE SEQUENCE [LARGE SCALE GENOMIC DNA]</scope>
    <source>
        <strain evidence="2 3">29_1</strain>
    </source>
</reference>
<feature type="domain" description="Glycosyl transferase family 1" evidence="1">
    <location>
        <begin position="163"/>
        <end position="330"/>
    </location>
</feature>
<keyword evidence="3" id="KW-1185">Reference proteome</keyword>
<dbReference type="eggNOG" id="COG0438">
    <property type="taxonomic scope" value="Bacteria"/>
</dbReference>
<proteinExistence type="predicted"/>
<dbReference type="GO" id="GO:0016757">
    <property type="term" value="F:glycosyltransferase activity"/>
    <property type="evidence" value="ECO:0007669"/>
    <property type="project" value="InterPro"/>
</dbReference>
<organism evidence="2 3">
    <name type="scientific">Coprobacillus cateniformis</name>
    <dbReference type="NCBI Taxonomy" id="100884"/>
    <lineage>
        <taxon>Bacteria</taxon>
        <taxon>Bacillati</taxon>
        <taxon>Bacillota</taxon>
        <taxon>Erysipelotrichia</taxon>
        <taxon>Erysipelotrichales</taxon>
        <taxon>Coprobacillaceae</taxon>
        <taxon>Coprobacillus</taxon>
    </lineage>
</organism>
<dbReference type="Pfam" id="PF00534">
    <property type="entry name" value="Glycos_transf_1"/>
    <property type="match status" value="1"/>
</dbReference>
<dbReference type="InterPro" id="IPR001296">
    <property type="entry name" value="Glyco_trans_1"/>
</dbReference>
<dbReference type="CDD" id="cd03801">
    <property type="entry name" value="GT4_PimA-like"/>
    <property type="match status" value="1"/>
</dbReference>